<dbReference type="RefSeq" id="WP_046442649.1">
    <property type="nucleotide sequence ID" value="NZ_LAYJ01000063.1"/>
</dbReference>
<organism evidence="1 2">
    <name type="scientific">Christensenella hongkongensis</name>
    <dbReference type="NCBI Taxonomy" id="270498"/>
    <lineage>
        <taxon>Bacteria</taxon>
        <taxon>Bacillati</taxon>
        <taxon>Bacillota</taxon>
        <taxon>Clostridia</taxon>
        <taxon>Christensenellales</taxon>
        <taxon>Christensenellaceae</taxon>
        <taxon>Christensenella</taxon>
    </lineage>
</organism>
<dbReference type="OrthoDB" id="9918417at2"/>
<keyword evidence="2" id="KW-1185">Reference proteome</keyword>
<accession>A0A0M2NNM6</accession>
<gene>
    <name evidence="1" type="ORF">CHK_0705</name>
</gene>
<proteinExistence type="predicted"/>
<evidence type="ECO:0000313" key="1">
    <source>
        <dbReference type="EMBL" id="KKI51820.1"/>
    </source>
</evidence>
<evidence type="ECO:0000313" key="2">
    <source>
        <dbReference type="Proteomes" id="UP000034076"/>
    </source>
</evidence>
<dbReference type="STRING" id="270498.CHK_0705"/>
<comment type="caution">
    <text evidence="1">The sequence shown here is derived from an EMBL/GenBank/DDBJ whole genome shotgun (WGS) entry which is preliminary data.</text>
</comment>
<name>A0A0M2NNM6_9FIRM</name>
<evidence type="ECO:0008006" key="3">
    <source>
        <dbReference type="Google" id="ProtNLM"/>
    </source>
</evidence>
<reference evidence="1 2" key="1">
    <citation type="submission" date="2015-04" db="EMBL/GenBank/DDBJ databases">
        <title>Draft genome sequence of bacteremic isolate Catabacter hongkongensis type strain HKU16T.</title>
        <authorList>
            <person name="Lau S.K."/>
            <person name="Teng J.L."/>
            <person name="Huang Y."/>
            <person name="Curreem S.O."/>
            <person name="Tsui S.K."/>
            <person name="Woo P.C."/>
        </authorList>
    </citation>
    <scope>NUCLEOTIDE SEQUENCE [LARGE SCALE GENOMIC DNA]</scope>
    <source>
        <strain evidence="1 2">HKU16</strain>
    </source>
</reference>
<sequence length="101" mass="11694">MKEVKIVIDGKEYIKDRFTGEDWLRMLDYIEAAGDKPLAKEFFDARYDAVSDMMNIPKDKLLKAKLEEVTEVFKMIEKEITQAFFGIPAEKEVPVTQEKAS</sequence>
<dbReference type="AlphaFoldDB" id="A0A0M2NNM6"/>
<dbReference type="Proteomes" id="UP000034076">
    <property type="component" value="Unassembled WGS sequence"/>
</dbReference>
<protein>
    <recommendedName>
        <fullName evidence="3">Phage protein</fullName>
    </recommendedName>
</protein>
<dbReference type="EMBL" id="LAYJ01000063">
    <property type="protein sequence ID" value="KKI51820.1"/>
    <property type="molecule type" value="Genomic_DNA"/>
</dbReference>